<dbReference type="EMBL" id="CVQH01021207">
    <property type="protein sequence ID" value="CRK29691.1"/>
    <property type="molecule type" value="Genomic_DNA"/>
</dbReference>
<evidence type="ECO:0000256" key="2">
    <source>
        <dbReference type="ARBA" id="ARBA00004496"/>
    </source>
</evidence>
<evidence type="ECO:0000313" key="9">
    <source>
        <dbReference type="EMBL" id="CRK29691.1"/>
    </source>
</evidence>
<organism evidence="9 10">
    <name type="scientific">Verticillium longisporum</name>
    <name type="common">Verticillium dahliae var. longisporum</name>
    <dbReference type="NCBI Taxonomy" id="100787"/>
    <lineage>
        <taxon>Eukaryota</taxon>
        <taxon>Fungi</taxon>
        <taxon>Dikarya</taxon>
        <taxon>Ascomycota</taxon>
        <taxon>Pezizomycotina</taxon>
        <taxon>Sordariomycetes</taxon>
        <taxon>Hypocreomycetidae</taxon>
        <taxon>Glomerellales</taxon>
        <taxon>Plectosphaerellaceae</taxon>
        <taxon>Verticillium</taxon>
    </lineage>
</organism>
<sequence>MSFRKKNIVLGVPAAGAPEEFASKLGKGHAPGIRPSPLDGRLTISTGTASLDQCLSGHAGLPLGNAILLEESGTTDFSGVVLKYYAAEGLVQGHHVHVFGVGDAWRSELPGLSQLPRTSKVRNSNGSDDKMKIAWRYESLSRGGEPPNSYARWIVQKQILVSSRYGFPRLPTDIWFSTLITCRYCVDDTTFAQFWSGRPRKIQRRMCS</sequence>
<reference evidence="9 10" key="1">
    <citation type="submission" date="2015-05" db="EMBL/GenBank/DDBJ databases">
        <authorList>
            <person name="Wang D.B."/>
            <person name="Wang M."/>
        </authorList>
    </citation>
    <scope>NUCLEOTIDE SEQUENCE [LARGE SCALE GENOMIC DNA]</scope>
    <source>
        <strain evidence="9">VL1</strain>
    </source>
</reference>
<dbReference type="Pfam" id="PF05625">
    <property type="entry name" value="PAXNEB"/>
    <property type="match status" value="1"/>
</dbReference>
<protein>
    <recommendedName>
        <fullName evidence="5">Elongator complex protein 4</fullName>
    </recommendedName>
</protein>
<evidence type="ECO:0000313" key="10">
    <source>
        <dbReference type="Proteomes" id="UP000044602"/>
    </source>
</evidence>
<dbReference type="InterPro" id="IPR008728">
    <property type="entry name" value="Elongator_complex_protein_4"/>
</dbReference>
<dbReference type="GO" id="GO:0002098">
    <property type="term" value="P:tRNA wobble uridine modification"/>
    <property type="evidence" value="ECO:0007669"/>
    <property type="project" value="InterPro"/>
</dbReference>
<evidence type="ECO:0000256" key="5">
    <source>
        <dbReference type="ARBA" id="ARBA00020265"/>
    </source>
</evidence>
<dbReference type="STRING" id="100787.A0A0G4M5Y9"/>
<dbReference type="PANTHER" id="PTHR12896">
    <property type="entry name" value="PAX6 NEIGHBOR PROTEIN PAXNEB"/>
    <property type="match status" value="1"/>
</dbReference>
<accession>A0A0G4M5Y9</accession>
<comment type="subcellular location">
    <subcellularLocation>
        <location evidence="2">Cytoplasm</location>
    </subcellularLocation>
    <subcellularLocation>
        <location evidence="1">Nucleus</location>
    </subcellularLocation>
</comment>
<evidence type="ECO:0000256" key="1">
    <source>
        <dbReference type="ARBA" id="ARBA00004123"/>
    </source>
</evidence>
<keyword evidence="8" id="KW-0539">Nucleus</keyword>
<evidence type="ECO:0000256" key="4">
    <source>
        <dbReference type="ARBA" id="ARBA00007573"/>
    </source>
</evidence>
<dbReference type="UniPathway" id="UPA00988"/>
<dbReference type="Proteomes" id="UP000044602">
    <property type="component" value="Unassembled WGS sequence"/>
</dbReference>
<dbReference type="InterPro" id="IPR027417">
    <property type="entry name" value="P-loop_NTPase"/>
</dbReference>
<dbReference type="GO" id="GO:0005737">
    <property type="term" value="C:cytoplasm"/>
    <property type="evidence" value="ECO:0007669"/>
    <property type="project" value="UniProtKB-SubCell"/>
</dbReference>
<dbReference type="GO" id="GO:0008023">
    <property type="term" value="C:transcription elongation factor complex"/>
    <property type="evidence" value="ECO:0007669"/>
    <property type="project" value="TreeGrafter"/>
</dbReference>
<dbReference type="PANTHER" id="PTHR12896:SF1">
    <property type="entry name" value="ELONGATOR COMPLEX PROTEIN 4"/>
    <property type="match status" value="1"/>
</dbReference>
<keyword evidence="7" id="KW-0819">tRNA processing</keyword>
<proteinExistence type="inferred from homology"/>
<dbReference type="AlphaFoldDB" id="A0A0G4M5Y9"/>
<evidence type="ECO:0000256" key="7">
    <source>
        <dbReference type="ARBA" id="ARBA00022694"/>
    </source>
</evidence>
<gene>
    <name evidence="9" type="ORF">BN1708_015638</name>
</gene>
<comment type="pathway">
    <text evidence="3">tRNA modification; 5-methoxycarbonylmethyl-2-thiouridine-tRNA biosynthesis.</text>
</comment>
<evidence type="ECO:0000256" key="3">
    <source>
        <dbReference type="ARBA" id="ARBA00005043"/>
    </source>
</evidence>
<name>A0A0G4M5Y9_VERLO</name>
<keyword evidence="10" id="KW-1185">Reference proteome</keyword>
<evidence type="ECO:0000256" key="6">
    <source>
        <dbReference type="ARBA" id="ARBA00022490"/>
    </source>
</evidence>
<keyword evidence="6" id="KW-0963">Cytoplasm</keyword>
<dbReference type="Gene3D" id="3.40.50.300">
    <property type="entry name" value="P-loop containing nucleotide triphosphate hydrolases"/>
    <property type="match status" value="1"/>
</dbReference>
<dbReference type="GO" id="GO:0033588">
    <property type="term" value="C:elongator holoenzyme complex"/>
    <property type="evidence" value="ECO:0007669"/>
    <property type="project" value="InterPro"/>
</dbReference>
<comment type="similarity">
    <text evidence="4">Belongs to the ELP4 family.</text>
</comment>
<evidence type="ECO:0000256" key="8">
    <source>
        <dbReference type="ARBA" id="ARBA00023242"/>
    </source>
</evidence>